<evidence type="ECO:0008006" key="4">
    <source>
        <dbReference type="Google" id="ProtNLM"/>
    </source>
</evidence>
<feature type="transmembrane region" description="Helical" evidence="1">
    <location>
        <begin position="38"/>
        <end position="58"/>
    </location>
</feature>
<proteinExistence type="predicted"/>
<organism evidence="2 3">
    <name type="scientific">Paenibacillus shirakamiensis</name>
    <dbReference type="NCBI Taxonomy" id="1265935"/>
    <lineage>
        <taxon>Bacteria</taxon>
        <taxon>Bacillati</taxon>
        <taxon>Bacillota</taxon>
        <taxon>Bacilli</taxon>
        <taxon>Bacillales</taxon>
        <taxon>Paenibacillaceae</taxon>
        <taxon>Paenibacillus</taxon>
    </lineage>
</organism>
<evidence type="ECO:0000256" key="1">
    <source>
        <dbReference type="SAM" id="Phobius"/>
    </source>
</evidence>
<evidence type="ECO:0000313" key="2">
    <source>
        <dbReference type="EMBL" id="MBP2000680.1"/>
    </source>
</evidence>
<reference evidence="2 3" key="1">
    <citation type="submission" date="2021-03" db="EMBL/GenBank/DDBJ databases">
        <title>Genomic Encyclopedia of Type Strains, Phase IV (KMG-IV): sequencing the most valuable type-strain genomes for metagenomic binning, comparative biology and taxonomic classification.</title>
        <authorList>
            <person name="Goeker M."/>
        </authorList>
    </citation>
    <scope>NUCLEOTIDE SEQUENCE [LARGE SCALE GENOMIC DNA]</scope>
    <source>
        <strain evidence="2 3">DSM 26806</strain>
    </source>
</reference>
<keyword evidence="1" id="KW-0812">Transmembrane</keyword>
<comment type="caution">
    <text evidence="2">The sequence shown here is derived from an EMBL/GenBank/DDBJ whole genome shotgun (WGS) entry which is preliminary data.</text>
</comment>
<evidence type="ECO:0000313" key="3">
    <source>
        <dbReference type="Proteomes" id="UP001519288"/>
    </source>
</evidence>
<dbReference type="EMBL" id="JAGGLD010000002">
    <property type="protein sequence ID" value="MBP2000680.1"/>
    <property type="molecule type" value="Genomic_DNA"/>
</dbReference>
<name>A0ABS4JHY5_9BACL</name>
<feature type="transmembrane region" description="Helical" evidence="1">
    <location>
        <begin position="70"/>
        <end position="88"/>
    </location>
</feature>
<keyword evidence="1" id="KW-1133">Transmembrane helix</keyword>
<sequence>MVTTIFMILIFIGLMVVPLFIIEMNRRRTLTEELNRTFLGYSCLTIGLQVIFLFLFITDVIQALGIWGHIIWWWVCLSGIYIAVYGIWKITKNRINVVFFFITGGIGSILLILYIMGVFITSM</sequence>
<feature type="transmembrane region" description="Helical" evidence="1">
    <location>
        <begin position="95"/>
        <end position="120"/>
    </location>
</feature>
<keyword evidence="3" id="KW-1185">Reference proteome</keyword>
<dbReference type="Proteomes" id="UP001519288">
    <property type="component" value="Unassembled WGS sequence"/>
</dbReference>
<gene>
    <name evidence="2" type="ORF">J2Z69_001711</name>
</gene>
<accession>A0ABS4JHY5</accession>
<protein>
    <recommendedName>
        <fullName evidence="4">DUF4064 domain-containing protein</fullName>
    </recommendedName>
</protein>
<keyword evidence="1" id="KW-0472">Membrane</keyword>
<feature type="transmembrane region" description="Helical" evidence="1">
    <location>
        <begin position="6"/>
        <end position="26"/>
    </location>
</feature>